<proteinExistence type="predicted"/>
<accession>A0A6J6C8D1</accession>
<name>A0A6J6C8D1_9ZZZZ</name>
<dbReference type="EMBL" id="CAEZSO010000155">
    <property type="protein sequence ID" value="CAB4547287.1"/>
    <property type="molecule type" value="Genomic_DNA"/>
</dbReference>
<sequence length="56" mass="6897">MQINIKENPNRTKVDVERLRFQDGDVARCRTRRTRLGDLFQRLRIRRDQRPDVFLQ</sequence>
<reference evidence="1" key="1">
    <citation type="submission" date="2020-05" db="EMBL/GenBank/DDBJ databases">
        <authorList>
            <person name="Chiriac C."/>
            <person name="Salcher M."/>
            <person name="Ghai R."/>
            <person name="Kavagutti S V."/>
        </authorList>
    </citation>
    <scope>NUCLEOTIDE SEQUENCE</scope>
</reference>
<organism evidence="1">
    <name type="scientific">freshwater metagenome</name>
    <dbReference type="NCBI Taxonomy" id="449393"/>
    <lineage>
        <taxon>unclassified sequences</taxon>
        <taxon>metagenomes</taxon>
        <taxon>ecological metagenomes</taxon>
    </lineage>
</organism>
<protein>
    <submittedName>
        <fullName evidence="1">Unannotated protein</fullName>
    </submittedName>
</protein>
<evidence type="ECO:0000313" key="1">
    <source>
        <dbReference type="EMBL" id="CAB4547287.1"/>
    </source>
</evidence>
<gene>
    <name evidence="1" type="ORF">UFOPK1446_00800</name>
</gene>
<dbReference type="AlphaFoldDB" id="A0A6J6C8D1"/>